<organism evidence="2 3">
    <name type="scientific">Bombilactobacillus bombi</name>
    <dbReference type="NCBI Taxonomy" id="1303590"/>
    <lineage>
        <taxon>Bacteria</taxon>
        <taxon>Bacillati</taxon>
        <taxon>Bacillota</taxon>
        <taxon>Bacilli</taxon>
        <taxon>Lactobacillales</taxon>
        <taxon>Lactobacillaceae</taxon>
        <taxon>Bombilactobacillus</taxon>
    </lineage>
</organism>
<proteinExistence type="predicted"/>
<sequence length="281" mass="33111">MDGVIILYGKTIKKIRINKGLLLKSVYLGVCSKTNAIKFEKDERILTVDKFVKVINNLMISMEEFQWIMNDYEPESKYYYNYKLSKLWNSNKTEAFKDSIKKLETNPMSIERVKLASYKLLNSYQENEKTNEKELNIVINYFSNLSSWTLEDIKFFANNCYILPYNLMINLLKESLKVLNKYKYYPNSDKVFATLLINCIERMISEKDFKIANTFIGFLNKIAFDITMNGFYLLSKYLEAKIIYLSVDKIEGKNKLLKILEISQFLRDGKISSEIEQLLQQ</sequence>
<dbReference type="InterPro" id="IPR010057">
    <property type="entry name" value="Transcription_activator_Rgg_C"/>
</dbReference>
<dbReference type="InterPro" id="IPR001387">
    <property type="entry name" value="Cro/C1-type_HTH"/>
</dbReference>
<dbReference type="Proteomes" id="UP000284822">
    <property type="component" value="Unassembled WGS sequence"/>
</dbReference>
<dbReference type="NCBIfam" id="TIGR01716">
    <property type="entry name" value="RGG_Cterm"/>
    <property type="match status" value="1"/>
</dbReference>
<accession>A0A3R6ZAM1</accession>
<evidence type="ECO:0000259" key="1">
    <source>
        <dbReference type="Pfam" id="PF21259"/>
    </source>
</evidence>
<dbReference type="Gene3D" id="1.25.40.400">
    <property type="match status" value="1"/>
</dbReference>
<evidence type="ECO:0000313" key="2">
    <source>
        <dbReference type="EMBL" id="RHW48509.1"/>
    </source>
</evidence>
<name>A0A3R6ZAM1_9LACO</name>
<reference evidence="2 3" key="1">
    <citation type="submission" date="2018-07" db="EMBL/GenBank/DDBJ databases">
        <title>Genome sequences of six Lactobacillus spp. isolated from bumble bee guts.</title>
        <authorList>
            <person name="Motta E.V.S."/>
            <person name="Moran N.A."/>
        </authorList>
    </citation>
    <scope>NUCLEOTIDE SEQUENCE [LARGE SCALE GENOMIC DNA]</scope>
    <source>
        <strain evidence="2 3">LV-8.1</strain>
    </source>
</reference>
<dbReference type="InterPro" id="IPR010982">
    <property type="entry name" value="Lambda_DNA-bd_dom_sf"/>
</dbReference>
<dbReference type="InterPro" id="IPR053163">
    <property type="entry name" value="HTH-type_regulator_Rgg"/>
</dbReference>
<evidence type="ECO:0000313" key="3">
    <source>
        <dbReference type="Proteomes" id="UP000284822"/>
    </source>
</evidence>
<dbReference type="SUPFAM" id="SSF47413">
    <property type="entry name" value="lambda repressor-like DNA-binding domains"/>
    <property type="match status" value="1"/>
</dbReference>
<gene>
    <name evidence="2" type="ORF">DS832_01195</name>
</gene>
<protein>
    <recommendedName>
        <fullName evidence="1">HTH-type transcriptional regulator Rgg C-terminal domain-containing protein</fullName>
    </recommendedName>
</protein>
<dbReference type="Pfam" id="PF21259">
    <property type="entry name" value="Rgg_C"/>
    <property type="match status" value="1"/>
</dbReference>
<dbReference type="AlphaFoldDB" id="A0A3R6ZAM1"/>
<dbReference type="CDD" id="cd00093">
    <property type="entry name" value="HTH_XRE"/>
    <property type="match status" value="1"/>
</dbReference>
<dbReference type="PANTHER" id="PTHR37038">
    <property type="entry name" value="TRANSCRIPTIONAL REGULATOR-RELATED"/>
    <property type="match status" value="1"/>
</dbReference>
<feature type="domain" description="HTH-type transcriptional regulator Rgg C-terminal" evidence="1">
    <location>
        <begin position="119"/>
        <end position="276"/>
    </location>
</feature>
<comment type="caution">
    <text evidence="2">The sequence shown here is derived from an EMBL/GenBank/DDBJ whole genome shotgun (WGS) entry which is preliminary data.</text>
</comment>
<dbReference type="GO" id="GO:0003677">
    <property type="term" value="F:DNA binding"/>
    <property type="evidence" value="ECO:0007669"/>
    <property type="project" value="InterPro"/>
</dbReference>
<dbReference type="EMBL" id="QOCS01000004">
    <property type="protein sequence ID" value="RHW48509.1"/>
    <property type="molecule type" value="Genomic_DNA"/>
</dbReference>